<comment type="caution">
    <text evidence="1">The sequence shown here is derived from an EMBL/GenBank/DDBJ whole genome shotgun (WGS) entry which is preliminary data.</text>
</comment>
<organism evidence="1 2">
    <name type="scientific">Chthoniobacter flavus Ellin428</name>
    <dbReference type="NCBI Taxonomy" id="497964"/>
    <lineage>
        <taxon>Bacteria</taxon>
        <taxon>Pseudomonadati</taxon>
        <taxon>Verrucomicrobiota</taxon>
        <taxon>Spartobacteria</taxon>
        <taxon>Chthoniobacterales</taxon>
        <taxon>Chthoniobacteraceae</taxon>
        <taxon>Chthoniobacter</taxon>
    </lineage>
</organism>
<dbReference type="STRING" id="497964.CfE428DRAFT_0406"/>
<reference evidence="1 2" key="1">
    <citation type="journal article" date="2011" name="J. Bacteriol.">
        <title>Genome sequence of Chthoniobacter flavus Ellin428, an aerobic heterotrophic soil bacterium.</title>
        <authorList>
            <person name="Kant R."/>
            <person name="van Passel M.W."/>
            <person name="Palva A."/>
            <person name="Lucas S."/>
            <person name="Lapidus A."/>
            <person name="Glavina Del Rio T."/>
            <person name="Dalin E."/>
            <person name="Tice H."/>
            <person name="Bruce D."/>
            <person name="Goodwin L."/>
            <person name="Pitluck S."/>
            <person name="Larimer F.W."/>
            <person name="Land M.L."/>
            <person name="Hauser L."/>
            <person name="Sangwan P."/>
            <person name="de Vos W.M."/>
            <person name="Janssen P.H."/>
            <person name="Smidt H."/>
        </authorList>
    </citation>
    <scope>NUCLEOTIDE SEQUENCE [LARGE SCALE GENOMIC DNA]</scope>
    <source>
        <strain evidence="1 2">Ellin428</strain>
    </source>
</reference>
<accession>B4CUP3</accession>
<keyword evidence="2" id="KW-1185">Reference proteome</keyword>
<dbReference type="Proteomes" id="UP000005824">
    <property type="component" value="Unassembled WGS sequence"/>
</dbReference>
<dbReference type="InParanoid" id="B4CUP3"/>
<gene>
    <name evidence="1" type="ORF">CfE428DRAFT_0406</name>
</gene>
<evidence type="ECO:0000313" key="1">
    <source>
        <dbReference type="EMBL" id="EDY22281.1"/>
    </source>
</evidence>
<evidence type="ECO:0000313" key="2">
    <source>
        <dbReference type="Proteomes" id="UP000005824"/>
    </source>
</evidence>
<dbReference type="EMBL" id="ABVL01000001">
    <property type="protein sequence ID" value="EDY22281.1"/>
    <property type="molecule type" value="Genomic_DNA"/>
</dbReference>
<sequence length="97" mass="11185">MHTYYKPAPEIRDIGRLVKGTTFTELTDGLCDGEVLFELLERPDHVFYAVLIDSQETFDEFARLASTHPYTRDGYFAVAWSDAEEGTDELHENWLNP</sequence>
<name>B4CUP3_9BACT</name>
<proteinExistence type="predicted"/>
<dbReference type="AlphaFoldDB" id="B4CUP3"/>
<protein>
    <submittedName>
        <fullName evidence="1">Uncharacterized protein</fullName>
    </submittedName>
</protein>